<protein>
    <submittedName>
        <fullName evidence="2">SAG-related sequence SRS45</fullName>
    </submittedName>
</protein>
<dbReference type="Gene3D" id="2.60.40.1320">
    <property type="entry name" value="SRS domain"/>
    <property type="match status" value="1"/>
</dbReference>
<proteinExistence type="predicted"/>
<comment type="caution">
    <text evidence="2">The sequence shown here is derived from an EMBL/GenBank/DDBJ whole genome shotgun (WGS) entry which is preliminary data.</text>
</comment>
<gene>
    <name evidence="2" type="ORF">TGDOM2_235600</name>
</gene>
<dbReference type="AlphaFoldDB" id="A0A086JHD6"/>
<evidence type="ECO:0000313" key="3">
    <source>
        <dbReference type="Proteomes" id="UP000028837"/>
    </source>
</evidence>
<dbReference type="VEuPathDB" id="ToxoDB:TGDOM2_235600"/>
<dbReference type="OrthoDB" id="10548541at2759"/>
<dbReference type="InterPro" id="IPR036755">
    <property type="entry name" value="SRS_dom_sf"/>
</dbReference>
<evidence type="ECO:0000313" key="2">
    <source>
        <dbReference type="EMBL" id="KFG31554.1"/>
    </source>
</evidence>
<feature type="compositionally biased region" description="Low complexity" evidence="1">
    <location>
        <begin position="101"/>
        <end position="114"/>
    </location>
</feature>
<reference evidence="2 3" key="1">
    <citation type="submission" date="2014-02" db="EMBL/GenBank/DDBJ databases">
        <authorList>
            <person name="Sibley D."/>
            <person name="Venepally P."/>
            <person name="Karamycheva S."/>
            <person name="Hadjithomas M."/>
            <person name="Khan A."/>
            <person name="Brunk B."/>
            <person name="Roos D."/>
            <person name="Caler E."/>
            <person name="Lorenzi H."/>
        </authorList>
    </citation>
    <scope>NUCLEOTIDE SEQUENCE [LARGE SCALE GENOMIC DNA]</scope>
    <source>
        <strain evidence="2 3">GAB2-2007-GAL-DOM2</strain>
    </source>
</reference>
<feature type="region of interest" description="Disordered" evidence="1">
    <location>
        <begin position="95"/>
        <end position="127"/>
    </location>
</feature>
<feature type="compositionally biased region" description="Polar residues" evidence="1">
    <location>
        <begin position="154"/>
        <end position="172"/>
    </location>
</feature>
<accession>A0A086JHD6</accession>
<sequence length="204" mass="21802">MARISEEAEPSLYFKCEGDMKLNPERTLQLYSDAACSTKAQLTNLLNEATLSCPAEEGFISGELHATDVYKITVPKAPDTPITLCYKCEQSTVPEKENQRTAPTAAAAASLPATTERRNAPQAPAPAPVKKECKIVITVEAATKHTTTPPPTTSCANVSSAATGAPQESSSTATSNHIAVTVVLGTAVTYKLIFHNWPQKKRDQ</sequence>
<dbReference type="Proteomes" id="UP000028837">
    <property type="component" value="Unassembled WGS sequence"/>
</dbReference>
<feature type="region of interest" description="Disordered" evidence="1">
    <location>
        <begin position="144"/>
        <end position="172"/>
    </location>
</feature>
<organism evidence="2 3">
    <name type="scientific">Toxoplasma gondii GAB2-2007-GAL-DOM2</name>
    <dbReference type="NCBI Taxonomy" id="1130820"/>
    <lineage>
        <taxon>Eukaryota</taxon>
        <taxon>Sar</taxon>
        <taxon>Alveolata</taxon>
        <taxon>Apicomplexa</taxon>
        <taxon>Conoidasida</taxon>
        <taxon>Coccidia</taxon>
        <taxon>Eucoccidiorida</taxon>
        <taxon>Eimeriorina</taxon>
        <taxon>Sarcocystidae</taxon>
        <taxon>Toxoplasma</taxon>
    </lineage>
</organism>
<dbReference type="EMBL" id="AHZU02001513">
    <property type="protein sequence ID" value="KFG31554.1"/>
    <property type="molecule type" value="Genomic_DNA"/>
</dbReference>
<name>A0A086JHD6_TOXGO</name>
<evidence type="ECO:0000256" key="1">
    <source>
        <dbReference type="SAM" id="MobiDB-lite"/>
    </source>
</evidence>